<reference evidence="3 4" key="1">
    <citation type="submission" date="2013-04" db="EMBL/GenBank/DDBJ databases">
        <title>Oceanicola sp. 22II1-22F33 Genome Sequencing.</title>
        <authorList>
            <person name="Lai Q."/>
            <person name="Li G."/>
            <person name="Shao Z."/>
        </authorList>
    </citation>
    <scope>NUCLEOTIDE SEQUENCE [LARGE SCALE GENOMIC DNA]</scope>
    <source>
        <strain evidence="3 4">22II1-22F33</strain>
    </source>
</reference>
<feature type="domain" description="Capsule synthesis protein CapA" evidence="2">
    <location>
        <begin position="101"/>
        <end position="358"/>
    </location>
</feature>
<dbReference type="OrthoDB" id="9810718at2"/>
<dbReference type="SUPFAM" id="SSF56300">
    <property type="entry name" value="Metallo-dependent phosphatases"/>
    <property type="match status" value="1"/>
</dbReference>
<dbReference type="CDD" id="cd07381">
    <property type="entry name" value="MPP_CapA"/>
    <property type="match status" value="1"/>
</dbReference>
<dbReference type="Proteomes" id="UP000215377">
    <property type="component" value="Unassembled WGS sequence"/>
</dbReference>
<evidence type="ECO:0000259" key="2">
    <source>
        <dbReference type="SMART" id="SM00854"/>
    </source>
</evidence>
<organism evidence="3 4">
    <name type="scientific">Marinibacterium profundimaris</name>
    <dbReference type="NCBI Taxonomy" id="1679460"/>
    <lineage>
        <taxon>Bacteria</taxon>
        <taxon>Pseudomonadati</taxon>
        <taxon>Pseudomonadota</taxon>
        <taxon>Alphaproteobacteria</taxon>
        <taxon>Rhodobacterales</taxon>
        <taxon>Paracoccaceae</taxon>
        <taxon>Marinibacterium</taxon>
    </lineage>
</organism>
<comment type="similarity">
    <text evidence="1">Belongs to the CapA family.</text>
</comment>
<dbReference type="PANTHER" id="PTHR33393">
    <property type="entry name" value="POLYGLUTAMINE SYNTHESIS ACCESSORY PROTEIN RV0574C-RELATED"/>
    <property type="match status" value="1"/>
</dbReference>
<dbReference type="EMBL" id="AQQR01000002">
    <property type="protein sequence ID" value="OWU76031.1"/>
    <property type="molecule type" value="Genomic_DNA"/>
</dbReference>
<dbReference type="InterPro" id="IPR052169">
    <property type="entry name" value="CW_Biosynth-Accessory"/>
</dbReference>
<name>A0A225NNG7_9RHOB</name>
<keyword evidence="4" id="KW-1185">Reference proteome</keyword>
<dbReference type="Pfam" id="PF09587">
    <property type="entry name" value="PGA_cap"/>
    <property type="match status" value="1"/>
</dbReference>
<dbReference type="PANTHER" id="PTHR33393:SF12">
    <property type="entry name" value="CAPSULE BIOSYNTHESIS PROTEIN CAPA"/>
    <property type="match status" value="1"/>
</dbReference>
<proteinExistence type="inferred from homology"/>
<dbReference type="AlphaFoldDB" id="A0A225NNG7"/>
<dbReference type="InterPro" id="IPR029052">
    <property type="entry name" value="Metallo-depent_PP-like"/>
</dbReference>
<sequence>MTFRPLPQTPADRLQVSSAPLRAVIRLVTGLAERFGFWSDPMKGAAAEAGEMGALDNLYWIHKTRHPITRAEPGVDAQALAGFDPAQITLPEGFETGASLSFGACGDILRSPGIDGSQDRIYENIAPLLFGQDVAYANFESPVTRQPLVEEVIGDAGPPIECCSPTQFDILASHKGRYFDVLNTTSNHTFDMGVEGVETTQEMLETHGILGTGTQRRPDDYGRARVMERNGIRLGFVSDCFGLNGHKVPDAEAYRIHVSDLLPRRGAPDLSLLERQIADAKAQGCDFIIASVHWGFEFEFFPRARQVHALRALVEAGADAVIAHHPHVIQPLEIYRPERDADRQAVIAYSLGSLTWGFMAPHIALSLVLNLKLAKGRIGGVDKVLIAGAKVTPVVRTHGEEAGQEVTRIEPLADLEAGKAVLGAPDVARLSGHAGLVLGQGWRRGA</sequence>
<dbReference type="Gene3D" id="3.60.21.10">
    <property type="match status" value="1"/>
</dbReference>
<dbReference type="SMART" id="SM00854">
    <property type="entry name" value="PGA_cap"/>
    <property type="match status" value="1"/>
</dbReference>
<gene>
    <name evidence="3" type="ORF">ATO3_07620</name>
</gene>
<dbReference type="InterPro" id="IPR019079">
    <property type="entry name" value="Capsule_synth_CapA"/>
</dbReference>
<evidence type="ECO:0000313" key="3">
    <source>
        <dbReference type="EMBL" id="OWU76031.1"/>
    </source>
</evidence>
<protein>
    <recommendedName>
        <fullName evidence="2">Capsule synthesis protein CapA domain-containing protein</fullName>
    </recommendedName>
</protein>
<dbReference type="RefSeq" id="WP_088649226.1">
    <property type="nucleotide sequence ID" value="NZ_AQQR01000002.1"/>
</dbReference>
<comment type="caution">
    <text evidence="3">The sequence shown here is derived from an EMBL/GenBank/DDBJ whole genome shotgun (WGS) entry which is preliminary data.</text>
</comment>
<accession>A0A225NNG7</accession>
<evidence type="ECO:0000313" key="4">
    <source>
        <dbReference type="Proteomes" id="UP000215377"/>
    </source>
</evidence>
<evidence type="ECO:0000256" key="1">
    <source>
        <dbReference type="ARBA" id="ARBA00005662"/>
    </source>
</evidence>